<dbReference type="Proteomes" id="UP000475532">
    <property type="component" value="Unassembled WGS sequence"/>
</dbReference>
<organism evidence="1 2">
    <name type="scientific">Actinomadura bangladeshensis</name>
    <dbReference type="NCBI Taxonomy" id="453573"/>
    <lineage>
        <taxon>Bacteria</taxon>
        <taxon>Bacillati</taxon>
        <taxon>Actinomycetota</taxon>
        <taxon>Actinomycetes</taxon>
        <taxon>Streptosporangiales</taxon>
        <taxon>Thermomonosporaceae</taxon>
        <taxon>Actinomadura</taxon>
    </lineage>
</organism>
<protein>
    <submittedName>
        <fullName evidence="1">Phosphotransferase family protein</fullName>
    </submittedName>
</protein>
<comment type="caution">
    <text evidence="1">The sequence shown here is derived from an EMBL/GenBank/DDBJ whole genome shotgun (WGS) entry which is preliminary data.</text>
</comment>
<evidence type="ECO:0000313" key="1">
    <source>
        <dbReference type="EMBL" id="NEA22913.1"/>
    </source>
</evidence>
<reference evidence="1 2" key="1">
    <citation type="submission" date="2020-01" db="EMBL/GenBank/DDBJ databases">
        <title>Insect and environment-associated Actinomycetes.</title>
        <authorList>
            <person name="Currrie C."/>
            <person name="Chevrette M."/>
            <person name="Carlson C."/>
            <person name="Stubbendieck R."/>
            <person name="Wendt-Pienkowski E."/>
        </authorList>
    </citation>
    <scope>NUCLEOTIDE SEQUENCE [LARGE SCALE GENOMIC DNA]</scope>
    <source>
        <strain evidence="1 2">SID10258</strain>
    </source>
</reference>
<gene>
    <name evidence="1" type="ORF">G3I70_10455</name>
</gene>
<evidence type="ECO:0000313" key="2">
    <source>
        <dbReference type="Proteomes" id="UP000475532"/>
    </source>
</evidence>
<proteinExistence type="predicted"/>
<accession>A0A6L9QDX6</accession>
<keyword evidence="1" id="KW-0808">Transferase</keyword>
<dbReference type="AlphaFoldDB" id="A0A6L9QDX6"/>
<dbReference type="EMBL" id="JAAGLI010000245">
    <property type="protein sequence ID" value="NEA22913.1"/>
    <property type="molecule type" value="Genomic_DNA"/>
</dbReference>
<sequence>MTAVEAALAARLDTAVTGLRRLSGGASRETWSFDAGD</sequence>
<name>A0A6L9QDX6_9ACTN</name>
<feature type="non-terminal residue" evidence="1">
    <location>
        <position position="37"/>
    </location>
</feature>
<dbReference type="GO" id="GO:0016740">
    <property type="term" value="F:transferase activity"/>
    <property type="evidence" value="ECO:0007669"/>
    <property type="project" value="UniProtKB-KW"/>
</dbReference>